<gene>
    <name evidence="2" type="ORF">DPMN_103675</name>
    <name evidence="1" type="ORF">DPMN_187137</name>
</gene>
<protein>
    <submittedName>
        <fullName evidence="2">Uncharacterized protein</fullName>
    </submittedName>
</protein>
<dbReference type="EMBL" id="JAIWYP010000010">
    <property type="protein sequence ID" value="KAH3752516.1"/>
    <property type="molecule type" value="Genomic_DNA"/>
</dbReference>
<proteinExistence type="predicted"/>
<reference evidence="2" key="2">
    <citation type="submission" date="2020-11" db="EMBL/GenBank/DDBJ databases">
        <authorList>
            <person name="McCartney M.A."/>
            <person name="Auch B."/>
            <person name="Kono T."/>
            <person name="Mallez S."/>
            <person name="Becker A."/>
            <person name="Gohl D.M."/>
            <person name="Silverstein K.A.T."/>
            <person name="Koren S."/>
            <person name="Bechman K.B."/>
            <person name="Herman A."/>
            <person name="Abrahante J.E."/>
            <person name="Garbe J."/>
        </authorList>
    </citation>
    <scope>NUCLEOTIDE SEQUENCE</scope>
    <source>
        <strain evidence="2">Duluth1</strain>
        <tissue evidence="2">Whole animal</tissue>
    </source>
</reference>
<evidence type="ECO:0000313" key="1">
    <source>
        <dbReference type="EMBL" id="KAH3752516.1"/>
    </source>
</evidence>
<keyword evidence="3" id="KW-1185">Reference proteome</keyword>
<comment type="caution">
    <text evidence="2">The sequence shown here is derived from an EMBL/GenBank/DDBJ whole genome shotgun (WGS) entry which is preliminary data.</text>
</comment>
<sequence length="55" mass="6455">MHLFYCLGFFLLDPRLGKFFGSWYERSWNPYGWYLPVNVSLYAPLPLPRNLGPSG</sequence>
<accession>A0A9D4H6D4</accession>
<dbReference type="EMBL" id="JAIWYP010000004">
    <property type="protein sequence ID" value="KAH3830431.1"/>
    <property type="molecule type" value="Genomic_DNA"/>
</dbReference>
<name>A0A9D4H6D4_DREPO</name>
<dbReference type="Proteomes" id="UP000828390">
    <property type="component" value="Unassembled WGS sequence"/>
</dbReference>
<evidence type="ECO:0000313" key="3">
    <source>
        <dbReference type="Proteomes" id="UP000828390"/>
    </source>
</evidence>
<reference evidence="2" key="1">
    <citation type="journal article" date="2019" name="bioRxiv">
        <title>The Genome of the Zebra Mussel, Dreissena polymorpha: A Resource for Invasive Species Research.</title>
        <authorList>
            <person name="McCartney M.A."/>
            <person name="Auch B."/>
            <person name="Kono T."/>
            <person name="Mallez S."/>
            <person name="Zhang Y."/>
            <person name="Obille A."/>
            <person name="Becker A."/>
            <person name="Abrahante J.E."/>
            <person name="Garbe J."/>
            <person name="Badalamenti J.P."/>
            <person name="Herman A."/>
            <person name="Mangelson H."/>
            <person name="Liachko I."/>
            <person name="Sullivan S."/>
            <person name="Sone E.D."/>
            <person name="Koren S."/>
            <person name="Silverstein K.A.T."/>
            <person name="Beckman K.B."/>
            <person name="Gohl D.M."/>
        </authorList>
    </citation>
    <scope>NUCLEOTIDE SEQUENCE</scope>
    <source>
        <strain evidence="2">Duluth1</strain>
        <tissue evidence="2">Whole animal</tissue>
    </source>
</reference>
<organism evidence="2 3">
    <name type="scientific">Dreissena polymorpha</name>
    <name type="common">Zebra mussel</name>
    <name type="synonym">Mytilus polymorpha</name>
    <dbReference type="NCBI Taxonomy" id="45954"/>
    <lineage>
        <taxon>Eukaryota</taxon>
        <taxon>Metazoa</taxon>
        <taxon>Spiralia</taxon>
        <taxon>Lophotrochozoa</taxon>
        <taxon>Mollusca</taxon>
        <taxon>Bivalvia</taxon>
        <taxon>Autobranchia</taxon>
        <taxon>Heteroconchia</taxon>
        <taxon>Euheterodonta</taxon>
        <taxon>Imparidentia</taxon>
        <taxon>Neoheterodontei</taxon>
        <taxon>Myida</taxon>
        <taxon>Dreissenoidea</taxon>
        <taxon>Dreissenidae</taxon>
        <taxon>Dreissena</taxon>
    </lineage>
</organism>
<evidence type="ECO:0000313" key="2">
    <source>
        <dbReference type="EMBL" id="KAH3830431.1"/>
    </source>
</evidence>
<dbReference type="AlphaFoldDB" id="A0A9D4H6D4"/>